<dbReference type="RefSeq" id="WP_092739028.1">
    <property type="nucleotide sequence ID" value="NZ_FNOV01000005.1"/>
</dbReference>
<sequence length="516" mass="55159">MNWPTSAGRLASVSLLGITLLGLTSGCEKATDLGLELPGTSPISATYLDLSVKASTVRQPVVQTVKANSALVGRIRDSFVGTTTAAAALNLLVLPALSPLDSLPAKFTDARLDSAVFSLTFDQVYGSATQPLVLDVLPLKQALDERTVYNSTTAVETNAPLVSSFAAVLNRDNIIQLPTSNSPDVITVASPQRTIRIPLLKPGGTAPLVSSVFAAMTSNAAFNQSTLDGLWKGVLLQPSASHSGNIIGIPRAASRTINVITFYFRTGTEGKRRSYSIYLANIAPPTQAGSFTDGRYFTQLTTDFTGGALAGLTPQNPLTAARTNGLTYVQEGTGLNTRLEFTGPELDSLRNNPTLVINRAELLIPVRQLSNGLFPYPSALYLYEVNDTNQILTRQSGASTIDRLVQQDEPVQLSSGALVLPSSTGVGYPAPVLVPFGQNPTQFYTVSITKYLQVFLQNRFNTGEDRPSGLLLSPALRNSEGLLLPQQSGTVANLNLNRAQLDANNIRLRVYYSKLQ</sequence>
<name>A0A1H3GIM0_9BACT</name>
<evidence type="ECO:0008006" key="3">
    <source>
        <dbReference type="Google" id="ProtNLM"/>
    </source>
</evidence>
<dbReference type="InterPro" id="IPR025366">
    <property type="entry name" value="DUF4270"/>
</dbReference>
<evidence type="ECO:0000313" key="2">
    <source>
        <dbReference type="Proteomes" id="UP000199249"/>
    </source>
</evidence>
<proteinExistence type="predicted"/>
<evidence type="ECO:0000313" key="1">
    <source>
        <dbReference type="EMBL" id="SDY02344.1"/>
    </source>
</evidence>
<dbReference type="Proteomes" id="UP000199249">
    <property type="component" value="Unassembled WGS sequence"/>
</dbReference>
<dbReference type="Pfam" id="PF14092">
    <property type="entry name" value="DUF4270"/>
    <property type="match status" value="1"/>
</dbReference>
<organism evidence="1 2">
    <name type="scientific">Hymenobacter psychrophilus</name>
    <dbReference type="NCBI Taxonomy" id="651662"/>
    <lineage>
        <taxon>Bacteria</taxon>
        <taxon>Pseudomonadati</taxon>
        <taxon>Bacteroidota</taxon>
        <taxon>Cytophagia</taxon>
        <taxon>Cytophagales</taxon>
        <taxon>Hymenobacteraceae</taxon>
        <taxon>Hymenobacter</taxon>
    </lineage>
</organism>
<reference evidence="2" key="1">
    <citation type="submission" date="2016-10" db="EMBL/GenBank/DDBJ databases">
        <authorList>
            <person name="Varghese N."/>
            <person name="Submissions S."/>
        </authorList>
    </citation>
    <scope>NUCLEOTIDE SEQUENCE [LARGE SCALE GENOMIC DNA]</scope>
    <source>
        <strain evidence="2">CGMCC 1.8975</strain>
    </source>
</reference>
<accession>A0A1H3GIM0</accession>
<dbReference type="AlphaFoldDB" id="A0A1H3GIM0"/>
<keyword evidence="2" id="KW-1185">Reference proteome</keyword>
<gene>
    <name evidence="1" type="ORF">SAMN04488069_10520</name>
</gene>
<dbReference type="EMBL" id="FNOV01000005">
    <property type="protein sequence ID" value="SDY02344.1"/>
    <property type="molecule type" value="Genomic_DNA"/>
</dbReference>
<dbReference type="OrthoDB" id="1092930at2"/>
<protein>
    <recommendedName>
        <fullName evidence="3">DUF4270 domain-containing protein</fullName>
    </recommendedName>
</protein>
<dbReference type="STRING" id="651662.SAMN04488069_10520"/>